<feature type="transmembrane region" description="Helical" evidence="6">
    <location>
        <begin position="368"/>
        <end position="388"/>
    </location>
</feature>
<evidence type="ECO:0000256" key="2">
    <source>
        <dbReference type="ARBA" id="ARBA00022448"/>
    </source>
</evidence>
<evidence type="ECO:0000256" key="6">
    <source>
        <dbReference type="SAM" id="Phobius"/>
    </source>
</evidence>
<organism evidence="8 9">
    <name type="scientific">Venturia effusa</name>
    <dbReference type="NCBI Taxonomy" id="50376"/>
    <lineage>
        <taxon>Eukaryota</taxon>
        <taxon>Fungi</taxon>
        <taxon>Dikarya</taxon>
        <taxon>Ascomycota</taxon>
        <taxon>Pezizomycotina</taxon>
        <taxon>Dothideomycetes</taxon>
        <taxon>Pleosporomycetidae</taxon>
        <taxon>Venturiales</taxon>
        <taxon>Venturiaceae</taxon>
        <taxon>Venturia</taxon>
    </lineage>
</organism>
<feature type="transmembrane region" description="Helical" evidence="6">
    <location>
        <begin position="143"/>
        <end position="163"/>
    </location>
</feature>
<protein>
    <recommendedName>
        <fullName evidence="7">Major facilitator superfamily (MFS) profile domain-containing protein</fullName>
    </recommendedName>
</protein>
<accession>A0A517KZC7</accession>
<dbReference type="PANTHER" id="PTHR43791:SF84">
    <property type="entry name" value="TRANSPORTER, PUTATIVE (AFU_ORTHOLOGUE AFUA_3G09170)-RELATED"/>
    <property type="match status" value="1"/>
</dbReference>
<evidence type="ECO:0000259" key="7">
    <source>
        <dbReference type="PROSITE" id="PS50850"/>
    </source>
</evidence>
<dbReference type="FunFam" id="1.20.1250.20:FF:000057">
    <property type="entry name" value="MFS general substrate transporter"/>
    <property type="match status" value="1"/>
</dbReference>
<dbReference type="Proteomes" id="UP000316270">
    <property type="component" value="Chromosome 2"/>
</dbReference>
<dbReference type="GO" id="GO:0016020">
    <property type="term" value="C:membrane"/>
    <property type="evidence" value="ECO:0007669"/>
    <property type="project" value="UniProtKB-SubCell"/>
</dbReference>
<feature type="transmembrane region" description="Helical" evidence="6">
    <location>
        <begin position="429"/>
        <end position="450"/>
    </location>
</feature>
<evidence type="ECO:0000256" key="1">
    <source>
        <dbReference type="ARBA" id="ARBA00004141"/>
    </source>
</evidence>
<evidence type="ECO:0000256" key="5">
    <source>
        <dbReference type="ARBA" id="ARBA00023136"/>
    </source>
</evidence>
<proteinExistence type="predicted"/>
<evidence type="ECO:0000313" key="8">
    <source>
        <dbReference type="EMBL" id="QDS68733.1"/>
    </source>
</evidence>
<evidence type="ECO:0000256" key="4">
    <source>
        <dbReference type="ARBA" id="ARBA00022989"/>
    </source>
</evidence>
<dbReference type="InterPro" id="IPR020846">
    <property type="entry name" value="MFS_dom"/>
</dbReference>
<dbReference type="Gene3D" id="1.20.1250.20">
    <property type="entry name" value="MFS general substrate transporter like domains"/>
    <property type="match status" value="2"/>
</dbReference>
<dbReference type="GO" id="GO:0022857">
    <property type="term" value="F:transmembrane transporter activity"/>
    <property type="evidence" value="ECO:0007669"/>
    <property type="project" value="InterPro"/>
</dbReference>
<feature type="transmembrane region" description="Helical" evidence="6">
    <location>
        <begin position="113"/>
        <end position="131"/>
    </location>
</feature>
<dbReference type="InterPro" id="IPR011701">
    <property type="entry name" value="MFS"/>
</dbReference>
<dbReference type="InterPro" id="IPR036259">
    <property type="entry name" value="MFS_trans_sf"/>
</dbReference>
<feature type="domain" description="Major facilitator superfamily (MFS) profile" evidence="7">
    <location>
        <begin position="47"/>
        <end position="455"/>
    </location>
</feature>
<feature type="transmembrane region" description="Helical" evidence="6">
    <location>
        <begin position="175"/>
        <end position="195"/>
    </location>
</feature>
<comment type="subcellular location">
    <subcellularLocation>
        <location evidence="1">Membrane</location>
        <topology evidence="1">Multi-pass membrane protein</topology>
    </subcellularLocation>
</comment>
<evidence type="ECO:0000313" key="9">
    <source>
        <dbReference type="Proteomes" id="UP000316270"/>
    </source>
</evidence>
<dbReference type="EMBL" id="CP042186">
    <property type="protein sequence ID" value="QDS68733.1"/>
    <property type="molecule type" value="Genomic_DNA"/>
</dbReference>
<dbReference type="PROSITE" id="PS50850">
    <property type="entry name" value="MFS"/>
    <property type="match status" value="1"/>
</dbReference>
<feature type="transmembrane region" description="Helical" evidence="6">
    <location>
        <begin position="304"/>
        <end position="331"/>
    </location>
</feature>
<name>A0A517KZC7_9PEZI</name>
<dbReference type="OrthoDB" id="2250022at2759"/>
<keyword evidence="9" id="KW-1185">Reference proteome</keyword>
<reference evidence="8 9" key="1">
    <citation type="submission" date="2019-07" db="EMBL/GenBank/DDBJ databases">
        <title>Finished genome of Venturia effusa.</title>
        <authorList>
            <person name="Young C.A."/>
            <person name="Cox M.P."/>
            <person name="Ganley A.R.D."/>
            <person name="David W.J."/>
        </authorList>
    </citation>
    <scope>NUCLEOTIDE SEQUENCE [LARGE SCALE GENOMIC DNA]</scope>
    <source>
        <strain evidence="9">albino</strain>
    </source>
</reference>
<keyword evidence="2" id="KW-0813">Transport</keyword>
<keyword evidence="4 6" id="KW-1133">Transmembrane helix</keyword>
<dbReference type="PANTHER" id="PTHR43791">
    <property type="entry name" value="PERMEASE-RELATED"/>
    <property type="match status" value="1"/>
</dbReference>
<keyword evidence="5 6" id="KW-0472">Membrane</keyword>
<dbReference type="Pfam" id="PF07690">
    <property type="entry name" value="MFS_1"/>
    <property type="match status" value="1"/>
</dbReference>
<gene>
    <name evidence="8" type="ORF">FKW77_004468</name>
</gene>
<feature type="transmembrane region" description="Helical" evidence="6">
    <location>
        <begin position="343"/>
        <end position="362"/>
    </location>
</feature>
<dbReference type="AlphaFoldDB" id="A0A517KZC7"/>
<evidence type="ECO:0000256" key="3">
    <source>
        <dbReference type="ARBA" id="ARBA00022692"/>
    </source>
</evidence>
<dbReference type="SUPFAM" id="SSF103473">
    <property type="entry name" value="MFS general substrate transporter"/>
    <property type="match status" value="1"/>
</dbReference>
<feature type="transmembrane region" description="Helical" evidence="6">
    <location>
        <begin position="207"/>
        <end position="229"/>
    </location>
</feature>
<keyword evidence="3 6" id="KW-0812">Transmembrane</keyword>
<sequence length="474" mass="52946">MFEKQKKSDDQKEADISVGQRSVDYAGASEKVDPEEINLVRKLDLIVLPILWALAFMNFLNRQAVTVARLDGLEKSLKMKGTNFSTSISIHYVGYILGQIPSNMLLTRLRASWYLPIAMMICGIATGLTALCHDFKGLVLQRFFQGIVAAPMYPGALYMLSVFYTRKEVGTRMTIIYTSNLIATACTGLIAAPIFSELGGKHGLAGWKWMFIIFAAFSLFFCVLGILLLPDTPQDTRWLTEAQRRLAHERIARDTVQKEKDVSVVRGLREASLDYRVWIFAFSHHIHSSTSGFRNFFPTLLKTFGYGTTVTLVLTCPPYFLACVTGILIALSSGKYNERAWHIVVTKLVALVGFIIACATMNTGARYFATFLFTCGTYGVSSVVMAWVGSTFAQTKERRAASIAIVNTSASVSLIWTPYLWPTSAGPRYILPLAASAGMCFVTIACMLYMKWDLRRENKRIKREDTSATVFYAY</sequence>
<dbReference type="FunFam" id="1.20.1250.20:FF:000013">
    <property type="entry name" value="MFS general substrate transporter"/>
    <property type="match status" value="1"/>
</dbReference>